<protein>
    <submittedName>
        <fullName evidence="1">Uncharacterized protein</fullName>
    </submittedName>
</protein>
<evidence type="ECO:0000313" key="2">
    <source>
        <dbReference type="Proteomes" id="UP000254737"/>
    </source>
</evidence>
<dbReference type="AlphaFoldDB" id="A0A376G998"/>
<organism evidence="1 2">
    <name type="scientific">Empedobacter falsenii</name>
    <dbReference type="NCBI Taxonomy" id="343874"/>
    <lineage>
        <taxon>Bacteria</taxon>
        <taxon>Pseudomonadati</taxon>
        <taxon>Bacteroidota</taxon>
        <taxon>Flavobacteriia</taxon>
        <taxon>Flavobacteriales</taxon>
        <taxon>Weeksellaceae</taxon>
        <taxon>Empedobacter</taxon>
    </lineage>
</organism>
<gene>
    <name evidence="1" type="ORF">NCTC13456_01793</name>
</gene>
<dbReference type="EMBL" id="UFXS01000001">
    <property type="protein sequence ID" value="STD55813.1"/>
    <property type="molecule type" value="Genomic_DNA"/>
</dbReference>
<dbReference type="RefSeq" id="WP_115000077.1">
    <property type="nucleotide sequence ID" value="NZ_UFXS01000001.1"/>
</dbReference>
<evidence type="ECO:0000313" key="1">
    <source>
        <dbReference type="EMBL" id="STD55813.1"/>
    </source>
</evidence>
<sequence length="210" mass="24329">MKILLIIIPIFSFGQISPELKVFVDSLSIVDRYESSNIGYGGTNSKVYDLFFEASKIATDKEVEYLAINGKTIVKAYFSTEAVDRKLQSLNDIFKYQLENNEEFDRIYGCLGGKEDLVSKMYSSVVNYTLNSTLLELYGEETKWTEKEAFKKLREFNNVIKNSEYSTDKLLSYIIIYDKKNLKKNCKNILPMIKNKESKEIQYVLDICNK</sequence>
<accession>A0A376G998</accession>
<name>A0A376G998_9FLAO</name>
<reference evidence="1 2" key="1">
    <citation type="submission" date="2018-06" db="EMBL/GenBank/DDBJ databases">
        <authorList>
            <consortium name="Pathogen Informatics"/>
            <person name="Doyle S."/>
        </authorList>
    </citation>
    <scope>NUCLEOTIDE SEQUENCE [LARGE SCALE GENOMIC DNA]</scope>
    <source>
        <strain evidence="1 2">NCTC13456</strain>
    </source>
</reference>
<dbReference type="Proteomes" id="UP000254737">
    <property type="component" value="Unassembled WGS sequence"/>
</dbReference>
<proteinExistence type="predicted"/>